<accession>A0A2W2AUZ2</accession>
<feature type="modified residue" description="4-aspartylphosphate" evidence="1">
    <location>
        <position position="60"/>
    </location>
</feature>
<dbReference type="Gene3D" id="3.40.50.2300">
    <property type="match status" value="1"/>
</dbReference>
<dbReference type="AlphaFoldDB" id="A0A2W2AUZ2"/>
<evidence type="ECO:0000259" key="2">
    <source>
        <dbReference type="PROSITE" id="PS50110"/>
    </source>
</evidence>
<evidence type="ECO:0000313" key="3">
    <source>
        <dbReference type="EMBL" id="PZF71774.1"/>
    </source>
</evidence>
<name>A0A2W2AUZ2_9BACT</name>
<feature type="domain" description="Response regulatory" evidence="2">
    <location>
        <begin position="6"/>
        <end position="130"/>
    </location>
</feature>
<reference evidence="3 4" key="1">
    <citation type="submission" date="2018-06" db="EMBL/GenBank/DDBJ databases">
        <title>Mucibacter soli gen. nov., sp. nov., a new member of the family Chitinophagaceae producing mucin.</title>
        <authorList>
            <person name="Kim M.-K."/>
            <person name="Park S."/>
            <person name="Kim T.-S."/>
            <person name="Joung Y."/>
            <person name="Han J.-H."/>
            <person name="Kim S.B."/>
        </authorList>
    </citation>
    <scope>NUCLEOTIDE SEQUENCE [LARGE SCALE GENOMIC DNA]</scope>
    <source>
        <strain evidence="3 4">R1-15</strain>
    </source>
</reference>
<dbReference type="Pfam" id="PF00072">
    <property type="entry name" value="Response_reg"/>
    <property type="match status" value="1"/>
</dbReference>
<dbReference type="PANTHER" id="PTHR44520:SF2">
    <property type="entry name" value="RESPONSE REGULATOR RCP1"/>
    <property type="match status" value="1"/>
</dbReference>
<evidence type="ECO:0000256" key="1">
    <source>
        <dbReference type="PROSITE-ProRule" id="PRU00169"/>
    </source>
</evidence>
<proteinExistence type="predicted"/>
<organism evidence="3 4">
    <name type="scientific">Taibaiella soli</name>
    <dbReference type="NCBI Taxonomy" id="1649169"/>
    <lineage>
        <taxon>Bacteria</taxon>
        <taxon>Pseudomonadati</taxon>
        <taxon>Bacteroidota</taxon>
        <taxon>Chitinophagia</taxon>
        <taxon>Chitinophagales</taxon>
        <taxon>Chitinophagaceae</taxon>
        <taxon>Taibaiella</taxon>
    </lineage>
</organism>
<dbReference type="PROSITE" id="PS50110">
    <property type="entry name" value="RESPONSE_REGULATORY"/>
    <property type="match status" value="1"/>
</dbReference>
<comment type="caution">
    <text evidence="3">The sequence shown here is derived from an EMBL/GenBank/DDBJ whole genome shotgun (WGS) entry which is preliminary data.</text>
</comment>
<keyword evidence="4" id="KW-1185">Reference proteome</keyword>
<dbReference type="SUPFAM" id="SSF52172">
    <property type="entry name" value="CheY-like"/>
    <property type="match status" value="1"/>
</dbReference>
<dbReference type="SMART" id="SM00448">
    <property type="entry name" value="REC"/>
    <property type="match status" value="1"/>
</dbReference>
<protein>
    <submittedName>
        <fullName evidence="3">Response regulator</fullName>
    </submittedName>
</protein>
<dbReference type="InterPro" id="IPR011006">
    <property type="entry name" value="CheY-like_superfamily"/>
</dbReference>
<dbReference type="InterPro" id="IPR052893">
    <property type="entry name" value="TCS_response_regulator"/>
</dbReference>
<gene>
    <name evidence="3" type="ORF">DN068_17060</name>
</gene>
<keyword evidence="1" id="KW-0597">Phosphoprotein</keyword>
<sequence>MNTPDNFIIVDDDPISNMICKTVIKKAIPKAMITSFTEPEKALDYLMNELSGNRVTLLLDINMPTMTGWDFLDSFVHLNDAIKKNISVCILSSSVDSRDKERAASNKLIKGFLSKPLTAEMIVSLMARQLSA</sequence>
<evidence type="ECO:0000313" key="4">
    <source>
        <dbReference type="Proteomes" id="UP000248745"/>
    </source>
</evidence>
<dbReference type="PANTHER" id="PTHR44520">
    <property type="entry name" value="RESPONSE REGULATOR RCP1-RELATED"/>
    <property type="match status" value="1"/>
</dbReference>
<dbReference type="InterPro" id="IPR001789">
    <property type="entry name" value="Sig_transdc_resp-reg_receiver"/>
</dbReference>
<dbReference type="RefSeq" id="WP_111000145.1">
    <property type="nucleotide sequence ID" value="NZ_QKTW01000022.1"/>
</dbReference>
<dbReference type="GO" id="GO:0000160">
    <property type="term" value="P:phosphorelay signal transduction system"/>
    <property type="evidence" value="ECO:0007669"/>
    <property type="project" value="InterPro"/>
</dbReference>
<dbReference type="EMBL" id="QKTW01000022">
    <property type="protein sequence ID" value="PZF71774.1"/>
    <property type="molecule type" value="Genomic_DNA"/>
</dbReference>
<dbReference type="Proteomes" id="UP000248745">
    <property type="component" value="Unassembled WGS sequence"/>
</dbReference>
<dbReference type="OrthoDB" id="1121174at2"/>